<name>A0A255YZZ1_9SPHN</name>
<comment type="caution">
    <text evidence="2">The sequence shown here is derived from an EMBL/GenBank/DDBJ whole genome shotgun (WGS) entry which is preliminary data.</text>
</comment>
<evidence type="ECO:0008006" key="4">
    <source>
        <dbReference type="Google" id="ProtNLM"/>
    </source>
</evidence>
<evidence type="ECO:0000313" key="3">
    <source>
        <dbReference type="Proteomes" id="UP000216991"/>
    </source>
</evidence>
<proteinExistence type="predicted"/>
<dbReference type="Pfam" id="PF11994">
    <property type="entry name" value="DUF3489"/>
    <property type="match status" value="1"/>
</dbReference>
<protein>
    <recommendedName>
        <fullName evidence="4">DUF3489 domain-containing protein</fullName>
    </recommendedName>
</protein>
<sequence length="118" mass="12438">MVRLPTGDHPMTTKPRCRLSAELQSEPSNTIGAEPEDLNTASAAPPSKPSKKSAKVIALLEAGDGATLADLSAATGWQAHTCRAFLTGLRKKGRMLERSHRADGASVYKLVAAEVTAQ</sequence>
<keyword evidence="3" id="KW-1185">Reference proteome</keyword>
<dbReference type="AlphaFoldDB" id="A0A255YZZ1"/>
<dbReference type="Proteomes" id="UP000216991">
    <property type="component" value="Unassembled WGS sequence"/>
</dbReference>
<gene>
    <name evidence="2" type="ORF">CHU93_02130</name>
</gene>
<organism evidence="2 3">
    <name type="scientific">Sandarakinorhabdus cyanobacteriorum</name>
    <dbReference type="NCBI Taxonomy" id="1981098"/>
    <lineage>
        <taxon>Bacteria</taxon>
        <taxon>Pseudomonadati</taxon>
        <taxon>Pseudomonadota</taxon>
        <taxon>Alphaproteobacteria</taxon>
        <taxon>Sphingomonadales</taxon>
        <taxon>Sphingosinicellaceae</taxon>
        <taxon>Sandarakinorhabdus</taxon>
    </lineage>
</organism>
<accession>A0A255YZZ1</accession>
<feature type="compositionally biased region" description="Polar residues" evidence="1">
    <location>
        <begin position="22"/>
        <end position="31"/>
    </location>
</feature>
<evidence type="ECO:0000256" key="1">
    <source>
        <dbReference type="SAM" id="MobiDB-lite"/>
    </source>
</evidence>
<dbReference type="InterPro" id="IPR021880">
    <property type="entry name" value="DUF3489"/>
</dbReference>
<dbReference type="EMBL" id="NOXT01000065">
    <property type="protein sequence ID" value="OYQ34741.1"/>
    <property type="molecule type" value="Genomic_DNA"/>
</dbReference>
<reference evidence="2 3" key="1">
    <citation type="submission" date="2017-07" db="EMBL/GenBank/DDBJ databases">
        <title>Sandarakinorhabdus cyanobacteriorum sp. nov., a novel bacterium isolated from cyanobacterial aggregates in a eutrophic lake.</title>
        <authorList>
            <person name="Cai H."/>
        </authorList>
    </citation>
    <scope>NUCLEOTIDE SEQUENCE [LARGE SCALE GENOMIC DNA]</scope>
    <source>
        <strain evidence="2 3">TH057</strain>
    </source>
</reference>
<dbReference type="OrthoDB" id="7206991at2"/>
<evidence type="ECO:0000313" key="2">
    <source>
        <dbReference type="EMBL" id="OYQ34741.1"/>
    </source>
</evidence>
<feature type="region of interest" description="Disordered" evidence="1">
    <location>
        <begin position="1"/>
        <end position="53"/>
    </location>
</feature>